<gene>
    <name evidence="3" type="ORF">A2765_06635</name>
</gene>
<feature type="region of interest" description="Disordered" evidence="1">
    <location>
        <begin position="49"/>
        <end position="102"/>
    </location>
</feature>
<dbReference type="AlphaFoldDB" id="A0A1F6D936"/>
<evidence type="ECO:0000313" key="4">
    <source>
        <dbReference type="Proteomes" id="UP000176377"/>
    </source>
</evidence>
<reference evidence="3 4" key="1">
    <citation type="journal article" date="2016" name="Nat. Commun.">
        <title>Thousands of microbial genomes shed light on interconnected biogeochemical processes in an aquifer system.</title>
        <authorList>
            <person name="Anantharaman K."/>
            <person name="Brown C.T."/>
            <person name="Hug L.A."/>
            <person name="Sharon I."/>
            <person name="Castelle C.J."/>
            <person name="Probst A.J."/>
            <person name="Thomas B.C."/>
            <person name="Singh A."/>
            <person name="Wilkins M.J."/>
            <person name="Karaoz U."/>
            <person name="Brodie E.L."/>
            <person name="Williams K.H."/>
            <person name="Hubbard S.S."/>
            <person name="Banfield J.F."/>
        </authorList>
    </citation>
    <scope>NUCLEOTIDE SEQUENCE [LARGE SCALE GENOMIC DNA]</scope>
</reference>
<organism evidence="3 4">
    <name type="scientific">Candidatus Kaiserbacteria bacterium RIFCSPHIGHO2_01_FULL_56_24</name>
    <dbReference type="NCBI Taxonomy" id="1798487"/>
    <lineage>
        <taxon>Bacteria</taxon>
        <taxon>Candidatus Kaiseribacteriota</taxon>
    </lineage>
</organism>
<keyword evidence="2" id="KW-0472">Membrane</keyword>
<feature type="compositionally biased region" description="Gly residues" evidence="1">
    <location>
        <begin position="78"/>
        <end position="94"/>
    </location>
</feature>
<protein>
    <submittedName>
        <fullName evidence="3">Uncharacterized protein</fullName>
    </submittedName>
</protein>
<dbReference type="Proteomes" id="UP000176377">
    <property type="component" value="Unassembled WGS sequence"/>
</dbReference>
<accession>A0A1F6D936</accession>
<keyword evidence="2" id="KW-0812">Transmembrane</keyword>
<keyword evidence="2" id="KW-1133">Transmembrane helix</keyword>
<proteinExistence type="predicted"/>
<comment type="caution">
    <text evidence="3">The sequence shown here is derived from an EMBL/GenBank/DDBJ whole genome shotgun (WGS) entry which is preliminary data.</text>
</comment>
<sequence length="124" mass="12586">MARGIFYAVAVFIGASLILTSLTFADSRGRSEGSRRLPTLTNIITKLETKAPEESKAPEAITNALANEPQNENENSGNNGGSSAGNGGNGGNSSPGGLVKAGGAVSNSTALNAINTVILRISLR</sequence>
<evidence type="ECO:0000256" key="1">
    <source>
        <dbReference type="SAM" id="MobiDB-lite"/>
    </source>
</evidence>
<feature type="transmembrane region" description="Helical" evidence="2">
    <location>
        <begin position="6"/>
        <end position="25"/>
    </location>
</feature>
<evidence type="ECO:0000313" key="3">
    <source>
        <dbReference type="EMBL" id="OGG57861.1"/>
    </source>
</evidence>
<name>A0A1F6D936_9BACT</name>
<dbReference type="EMBL" id="MFLA01000042">
    <property type="protein sequence ID" value="OGG57861.1"/>
    <property type="molecule type" value="Genomic_DNA"/>
</dbReference>
<evidence type="ECO:0000256" key="2">
    <source>
        <dbReference type="SAM" id="Phobius"/>
    </source>
</evidence>